<name>A0A2M7XBT0_9BACT</name>
<feature type="transmembrane region" description="Helical" evidence="1">
    <location>
        <begin position="12"/>
        <end position="37"/>
    </location>
</feature>
<keyword evidence="1" id="KW-0472">Membrane</keyword>
<comment type="caution">
    <text evidence="2">The sequence shown here is derived from an EMBL/GenBank/DDBJ whole genome shotgun (WGS) entry which is preliminary data.</text>
</comment>
<dbReference type="Proteomes" id="UP000229385">
    <property type="component" value="Unassembled WGS sequence"/>
</dbReference>
<dbReference type="AlphaFoldDB" id="A0A2M7XBT0"/>
<gene>
    <name evidence="2" type="ORF">CO174_03785</name>
</gene>
<organism evidence="2 3">
    <name type="scientific">Candidatus Uhrbacteria bacterium CG_4_9_14_3_um_filter_50_9</name>
    <dbReference type="NCBI Taxonomy" id="1975035"/>
    <lineage>
        <taxon>Bacteria</taxon>
        <taxon>Candidatus Uhriibacteriota</taxon>
    </lineage>
</organism>
<evidence type="ECO:0000313" key="3">
    <source>
        <dbReference type="Proteomes" id="UP000229385"/>
    </source>
</evidence>
<keyword evidence="1" id="KW-1133">Transmembrane helix</keyword>
<proteinExistence type="predicted"/>
<evidence type="ECO:0008006" key="4">
    <source>
        <dbReference type="Google" id="ProtNLM"/>
    </source>
</evidence>
<accession>A0A2M7XBT0</accession>
<protein>
    <recommendedName>
        <fullName evidence="4">Prepilin-type N-terminal cleavage/methylation domain-containing protein</fullName>
    </recommendedName>
</protein>
<evidence type="ECO:0000313" key="2">
    <source>
        <dbReference type="EMBL" id="PJA45348.1"/>
    </source>
</evidence>
<reference evidence="3" key="1">
    <citation type="submission" date="2017-09" db="EMBL/GenBank/DDBJ databases">
        <title>Depth-based differentiation of microbial function through sediment-hosted aquifers and enrichment of novel symbionts in the deep terrestrial subsurface.</title>
        <authorList>
            <person name="Probst A.J."/>
            <person name="Ladd B."/>
            <person name="Jarett J.K."/>
            <person name="Geller-Mcgrath D.E."/>
            <person name="Sieber C.M.K."/>
            <person name="Emerson J.B."/>
            <person name="Anantharaman K."/>
            <person name="Thomas B.C."/>
            <person name="Malmstrom R."/>
            <person name="Stieglmeier M."/>
            <person name="Klingl A."/>
            <person name="Woyke T."/>
            <person name="Ryan C.M."/>
            <person name="Banfield J.F."/>
        </authorList>
    </citation>
    <scope>NUCLEOTIDE SEQUENCE [LARGE SCALE GENOMIC DNA]</scope>
</reference>
<evidence type="ECO:0000256" key="1">
    <source>
        <dbReference type="SAM" id="Phobius"/>
    </source>
</evidence>
<keyword evidence="1" id="KW-0812">Transmembrane</keyword>
<sequence>MPSKLSNHPHRGATLVETLIATAIASVLLFAIGLTYLSGLQTRGIVDAQQRLIYVDQFVFAALQTETSSMQTISSPVSGVSNELVFTDASLDTVTIAQVGTDVVLTREGNPSVTLNALGIRINTFQVTRILGDTEAVRIDVIYEVDSVRGRLIEHTTTYVFSAH</sequence>
<dbReference type="EMBL" id="PFWU01000043">
    <property type="protein sequence ID" value="PJA45348.1"/>
    <property type="molecule type" value="Genomic_DNA"/>
</dbReference>